<reference evidence="1 2" key="1">
    <citation type="submission" date="2022-12" db="EMBL/GenBank/DDBJ databases">
        <title>Microbacterium terricola strain KV-448 chromosome, complete genome.</title>
        <authorList>
            <person name="Oshima T."/>
            <person name="Moriya T."/>
            <person name="Bessho Y."/>
        </authorList>
    </citation>
    <scope>NUCLEOTIDE SEQUENCE [LARGE SCALE GENOMIC DNA]</scope>
    <source>
        <strain evidence="1 2">KV-448</strain>
    </source>
</reference>
<dbReference type="EMBL" id="AP027141">
    <property type="protein sequence ID" value="BDV31048.1"/>
    <property type="molecule type" value="Genomic_DNA"/>
</dbReference>
<name>A0ABM8DZD4_9MICO</name>
<keyword evidence="2" id="KW-1185">Reference proteome</keyword>
<evidence type="ECO:0008006" key="3">
    <source>
        <dbReference type="Google" id="ProtNLM"/>
    </source>
</evidence>
<proteinExistence type="predicted"/>
<dbReference type="RefSeq" id="WP_263798365.1">
    <property type="nucleotide sequence ID" value="NZ_AP027141.1"/>
</dbReference>
<evidence type="ECO:0000313" key="1">
    <source>
        <dbReference type="EMBL" id="BDV31048.1"/>
    </source>
</evidence>
<gene>
    <name evidence="1" type="ORF">Microterr_17080</name>
</gene>
<accession>A0ABM8DZD4</accession>
<organism evidence="1 2">
    <name type="scientific">Microbacterium terricola</name>
    <dbReference type="NCBI Taxonomy" id="344163"/>
    <lineage>
        <taxon>Bacteria</taxon>
        <taxon>Bacillati</taxon>
        <taxon>Actinomycetota</taxon>
        <taxon>Actinomycetes</taxon>
        <taxon>Micrococcales</taxon>
        <taxon>Microbacteriaceae</taxon>
        <taxon>Microbacterium</taxon>
    </lineage>
</organism>
<dbReference type="Proteomes" id="UP001317779">
    <property type="component" value="Chromosome"/>
</dbReference>
<evidence type="ECO:0000313" key="2">
    <source>
        <dbReference type="Proteomes" id="UP001317779"/>
    </source>
</evidence>
<protein>
    <recommendedName>
        <fullName evidence="3">Lipoprotein</fullName>
    </recommendedName>
</protein>
<dbReference type="PROSITE" id="PS51257">
    <property type="entry name" value="PROKAR_LIPOPROTEIN"/>
    <property type="match status" value="1"/>
</dbReference>
<sequence length="157" mass="15624">MSTRHALASTVALAAVIGVVFGLGGCAADDSEAGFGLPTLSPEESAGVLDAAGPAAVDGALQVETNGCFMWRADGAPEDGAWIVWPEGARQDADVVVLSSGDRVGSGDGILGEGDLVTLSDLPSGADPDSYFGSFGAFCGADERGVIVLERADAPAP</sequence>